<organism evidence="1">
    <name type="scientific">Arion vulgaris</name>
    <dbReference type="NCBI Taxonomy" id="1028688"/>
    <lineage>
        <taxon>Eukaryota</taxon>
        <taxon>Metazoa</taxon>
        <taxon>Spiralia</taxon>
        <taxon>Lophotrochozoa</taxon>
        <taxon>Mollusca</taxon>
        <taxon>Gastropoda</taxon>
        <taxon>Heterobranchia</taxon>
        <taxon>Euthyneura</taxon>
        <taxon>Panpulmonata</taxon>
        <taxon>Eupulmonata</taxon>
        <taxon>Stylommatophora</taxon>
        <taxon>Helicina</taxon>
        <taxon>Arionoidea</taxon>
        <taxon>Arionidae</taxon>
        <taxon>Arion</taxon>
    </lineage>
</organism>
<proteinExistence type="predicted"/>
<sequence>DSPRFESRCLMDGDQTVNLRLFPFPSMDCNNSAPEFLETDDTNRDINSVVNLLSSTDLSQNKYRFSNQNIKDDFSNMDSTKV</sequence>
<feature type="non-terminal residue" evidence="1">
    <location>
        <position position="82"/>
    </location>
</feature>
<dbReference type="EMBL" id="HACG01004865">
    <property type="protein sequence ID" value="CEK51730.1"/>
    <property type="molecule type" value="Transcribed_RNA"/>
</dbReference>
<dbReference type="AlphaFoldDB" id="A0A0B6Y8E2"/>
<evidence type="ECO:0000313" key="1">
    <source>
        <dbReference type="EMBL" id="CEK51730.1"/>
    </source>
</evidence>
<reference evidence="1" key="1">
    <citation type="submission" date="2014-12" db="EMBL/GenBank/DDBJ databases">
        <title>Insight into the proteome of Arion vulgaris.</title>
        <authorList>
            <person name="Aradska J."/>
            <person name="Bulat T."/>
            <person name="Smidak R."/>
            <person name="Sarate P."/>
            <person name="Gangsoo J."/>
            <person name="Sialana F."/>
            <person name="Bilban M."/>
            <person name="Lubec G."/>
        </authorList>
    </citation>
    <scope>NUCLEOTIDE SEQUENCE</scope>
    <source>
        <tissue evidence="1">Skin</tissue>
    </source>
</reference>
<accession>A0A0B6Y8E2</accession>
<protein>
    <submittedName>
        <fullName evidence="1">Uncharacterized protein</fullName>
    </submittedName>
</protein>
<feature type="non-terminal residue" evidence="1">
    <location>
        <position position="1"/>
    </location>
</feature>
<gene>
    <name evidence="1" type="primary">ORF14226</name>
</gene>
<name>A0A0B6Y8E2_9EUPU</name>